<keyword evidence="2" id="KW-1185">Reference proteome</keyword>
<dbReference type="EMBL" id="JBGOSP010000051">
    <property type="protein sequence ID" value="MFA3843123.1"/>
    <property type="molecule type" value="Genomic_DNA"/>
</dbReference>
<protein>
    <submittedName>
        <fullName evidence="1">Uncharacterized protein</fullName>
    </submittedName>
</protein>
<dbReference type="Proteomes" id="UP001571476">
    <property type="component" value="Unassembled WGS sequence"/>
</dbReference>
<organism evidence="1 2">
    <name type="scientific">Streptomyces aureus</name>
    <dbReference type="NCBI Taxonomy" id="193461"/>
    <lineage>
        <taxon>Bacteria</taxon>
        <taxon>Bacillati</taxon>
        <taxon>Actinomycetota</taxon>
        <taxon>Actinomycetes</taxon>
        <taxon>Kitasatosporales</taxon>
        <taxon>Streptomycetaceae</taxon>
        <taxon>Streptomyces</taxon>
    </lineage>
</organism>
<reference evidence="1 2" key="1">
    <citation type="submission" date="2024-08" db="EMBL/GenBank/DDBJ databases">
        <title>Genome sequence of Streptomyces aureus CACIA-1.46HGO.</title>
        <authorList>
            <person name="Evangelista-Martinez Z."/>
        </authorList>
    </citation>
    <scope>NUCLEOTIDE SEQUENCE [LARGE SCALE GENOMIC DNA]</scope>
    <source>
        <strain evidence="1 2">CACIA-1.46HGO</strain>
    </source>
</reference>
<dbReference type="RefSeq" id="WP_372566988.1">
    <property type="nucleotide sequence ID" value="NZ_JBGOSP010000051.1"/>
</dbReference>
<accession>A0ABV4SXX7</accession>
<comment type="caution">
    <text evidence="1">The sequence shown here is derived from an EMBL/GenBank/DDBJ whole genome shotgun (WGS) entry which is preliminary data.</text>
</comment>
<evidence type="ECO:0000313" key="1">
    <source>
        <dbReference type="EMBL" id="MFA3843123.1"/>
    </source>
</evidence>
<gene>
    <name evidence="1" type="ORF">ACEG43_44535</name>
</gene>
<name>A0ABV4SXX7_9ACTN</name>
<proteinExistence type="predicted"/>
<sequence length="43" mass="4777">MHALDQPGACHALDRQVFSGDERLTVFVGRTDTSIPNRVTNNH</sequence>
<evidence type="ECO:0000313" key="2">
    <source>
        <dbReference type="Proteomes" id="UP001571476"/>
    </source>
</evidence>